<dbReference type="PANTHER" id="PTHR46546">
    <property type="entry name" value="SHEWANELLA-LIKE PROTEIN PHOSPHATASE 1"/>
    <property type="match status" value="1"/>
</dbReference>
<dbReference type="SUPFAM" id="SSF56300">
    <property type="entry name" value="Metallo-dependent phosphatases"/>
    <property type="match status" value="1"/>
</dbReference>
<dbReference type="OMA" id="NEVLWFM"/>
<dbReference type="GO" id="GO:0016787">
    <property type="term" value="F:hydrolase activity"/>
    <property type="evidence" value="ECO:0007669"/>
    <property type="project" value="InterPro"/>
</dbReference>
<dbReference type="PANTHER" id="PTHR46546:SF4">
    <property type="entry name" value="SHEWANELLA-LIKE PROTEIN PHOSPHATASE 1"/>
    <property type="match status" value="1"/>
</dbReference>
<dbReference type="AlphaFoldDB" id="A0A137PHW9"/>
<dbReference type="Proteomes" id="UP000070444">
    <property type="component" value="Unassembled WGS sequence"/>
</dbReference>
<dbReference type="InterPro" id="IPR029052">
    <property type="entry name" value="Metallo-depent_PP-like"/>
</dbReference>
<evidence type="ECO:0000313" key="3">
    <source>
        <dbReference type="EMBL" id="KXN74531.1"/>
    </source>
</evidence>
<accession>A0A137PHW9</accession>
<dbReference type="Gene3D" id="3.60.21.10">
    <property type="match status" value="1"/>
</dbReference>
<feature type="chain" id="PRO_5007294911" evidence="1">
    <location>
        <begin position="18"/>
        <end position="290"/>
    </location>
</feature>
<dbReference type="EMBL" id="KQ964422">
    <property type="protein sequence ID" value="KXN74531.1"/>
    <property type="molecule type" value="Genomic_DNA"/>
</dbReference>
<dbReference type="OrthoDB" id="5976022at2759"/>
<keyword evidence="4" id="KW-1185">Reference proteome</keyword>
<reference evidence="3 4" key="1">
    <citation type="journal article" date="2015" name="Genome Biol. Evol.">
        <title>Phylogenomic analyses indicate that early fungi evolved digesting cell walls of algal ancestors of land plants.</title>
        <authorList>
            <person name="Chang Y."/>
            <person name="Wang S."/>
            <person name="Sekimoto S."/>
            <person name="Aerts A.L."/>
            <person name="Choi C."/>
            <person name="Clum A."/>
            <person name="LaButti K.M."/>
            <person name="Lindquist E.A."/>
            <person name="Yee Ngan C."/>
            <person name="Ohm R.A."/>
            <person name="Salamov A.A."/>
            <person name="Grigoriev I.V."/>
            <person name="Spatafora J.W."/>
            <person name="Berbee M.L."/>
        </authorList>
    </citation>
    <scope>NUCLEOTIDE SEQUENCE [LARGE SCALE GENOMIC DNA]</scope>
    <source>
        <strain evidence="3 4">NRRL 28638</strain>
    </source>
</reference>
<sequence>MKIISLCIFVLAYSAQKRIVAIGDLHGDYEQAIKVFQLANIVDEQGNWSGEDATLVQTGDIVDRGPDTFKLYQLMQNLTHQAASAGGKIVELLGNHEIMNMAEDYRYVIQDDISTFGSEADRKQAFALDGWIGKYLRDLGITAIVNDTVYAHGGILPKWAQVGISKINFDTANSLNQMTIPQLLNVDVLGNDGPTWYRGYAQDPEQDICSTLEISLKAMKVNRMVLGHTVQQDGKIKTRCEGRVILIDVGISRWMFGNLAALELTPGHARALYPDSKVEELPVPPPLIQT</sequence>
<keyword evidence="1" id="KW-0732">Signal</keyword>
<protein>
    <submittedName>
        <fullName evidence="3">Metallo-dependent phosphatase</fullName>
    </submittedName>
</protein>
<proteinExistence type="predicted"/>
<evidence type="ECO:0000256" key="1">
    <source>
        <dbReference type="SAM" id="SignalP"/>
    </source>
</evidence>
<gene>
    <name evidence="3" type="ORF">CONCODRAFT_82841</name>
</gene>
<organism evidence="3 4">
    <name type="scientific">Conidiobolus coronatus (strain ATCC 28846 / CBS 209.66 / NRRL 28638)</name>
    <name type="common">Delacroixia coronata</name>
    <dbReference type="NCBI Taxonomy" id="796925"/>
    <lineage>
        <taxon>Eukaryota</taxon>
        <taxon>Fungi</taxon>
        <taxon>Fungi incertae sedis</taxon>
        <taxon>Zoopagomycota</taxon>
        <taxon>Entomophthoromycotina</taxon>
        <taxon>Entomophthoromycetes</taxon>
        <taxon>Entomophthorales</taxon>
        <taxon>Ancylistaceae</taxon>
        <taxon>Conidiobolus</taxon>
    </lineage>
</organism>
<dbReference type="InterPro" id="IPR004843">
    <property type="entry name" value="Calcineurin-like_PHP"/>
</dbReference>
<feature type="domain" description="Calcineurin-like phosphoesterase" evidence="2">
    <location>
        <begin position="18"/>
        <end position="231"/>
    </location>
</feature>
<name>A0A137PHW9_CONC2</name>
<evidence type="ECO:0000313" key="4">
    <source>
        <dbReference type="Proteomes" id="UP000070444"/>
    </source>
</evidence>
<dbReference type="STRING" id="796925.A0A137PHW9"/>
<feature type="signal peptide" evidence="1">
    <location>
        <begin position="1"/>
        <end position="17"/>
    </location>
</feature>
<evidence type="ECO:0000259" key="2">
    <source>
        <dbReference type="Pfam" id="PF00149"/>
    </source>
</evidence>
<dbReference type="Pfam" id="PF00149">
    <property type="entry name" value="Metallophos"/>
    <property type="match status" value="1"/>
</dbReference>